<evidence type="ECO:0000256" key="5">
    <source>
        <dbReference type="ARBA" id="ARBA00023004"/>
    </source>
</evidence>
<evidence type="ECO:0000313" key="10">
    <source>
        <dbReference type="Proteomes" id="UP000054342"/>
    </source>
</evidence>
<dbReference type="RefSeq" id="XP_013309944.1">
    <property type="nucleotide sequence ID" value="XM_013454490.1"/>
</dbReference>
<keyword evidence="8" id="KW-1133">Transmembrane helix</keyword>
<dbReference type="Proteomes" id="UP000054342">
    <property type="component" value="Unassembled WGS sequence"/>
</dbReference>
<dbReference type="GO" id="GO:0005506">
    <property type="term" value="F:iron ion binding"/>
    <property type="evidence" value="ECO:0007669"/>
    <property type="project" value="InterPro"/>
</dbReference>
<dbReference type="Pfam" id="PF00067">
    <property type="entry name" value="p450"/>
    <property type="match status" value="1"/>
</dbReference>
<dbReference type="HOGENOM" id="CLU_001570_14_2_1"/>
<dbReference type="STRING" id="348802.A0A0D2E3L6"/>
<evidence type="ECO:0000256" key="8">
    <source>
        <dbReference type="SAM" id="Phobius"/>
    </source>
</evidence>
<dbReference type="PANTHER" id="PTHR24305">
    <property type="entry name" value="CYTOCHROME P450"/>
    <property type="match status" value="1"/>
</dbReference>
<dbReference type="PRINTS" id="PR00385">
    <property type="entry name" value="P450"/>
</dbReference>
<organism evidence="9 10">
    <name type="scientific">Exophiala xenobiotica</name>
    <dbReference type="NCBI Taxonomy" id="348802"/>
    <lineage>
        <taxon>Eukaryota</taxon>
        <taxon>Fungi</taxon>
        <taxon>Dikarya</taxon>
        <taxon>Ascomycota</taxon>
        <taxon>Pezizomycotina</taxon>
        <taxon>Eurotiomycetes</taxon>
        <taxon>Chaetothyriomycetidae</taxon>
        <taxon>Chaetothyriales</taxon>
        <taxon>Herpotrichiellaceae</taxon>
        <taxon>Exophiala</taxon>
    </lineage>
</organism>
<dbReference type="EMBL" id="KN847323">
    <property type="protein sequence ID" value="KIW49360.1"/>
    <property type="molecule type" value="Genomic_DNA"/>
</dbReference>
<dbReference type="GeneID" id="25332949"/>
<dbReference type="Gene3D" id="1.10.630.10">
    <property type="entry name" value="Cytochrome P450"/>
    <property type="match status" value="1"/>
</dbReference>
<evidence type="ECO:0000256" key="1">
    <source>
        <dbReference type="ARBA" id="ARBA00001971"/>
    </source>
</evidence>
<proteinExistence type="inferred from homology"/>
<keyword evidence="8" id="KW-0812">Transmembrane</keyword>
<dbReference type="PROSITE" id="PS00086">
    <property type="entry name" value="CYTOCHROME_P450"/>
    <property type="match status" value="1"/>
</dbReference>
<keyword evidence="5 6" id="KW-0408">Iron</keyword>
<dbReference type="GO" id="GO:0020037">
    <property type="term" value="F:heme binding"/>
    <property type="evidence" value="ECO:0007669"/>
    <property type="project" value="InterPro"/>
</dbReference>
<sequence>MAFYNGLVVFAASNPFTAGLALAIAALVAYEAYLILWHPLARIPGPLVAKISPFWLLYHCYIGDELTTVRRLHFEYGPVVRISSSKVDISDADAIAPLYITQGGFLKDRCYENFAIDGHLTIFSTVDMAKRAPRVKAVMPLFSTSAIRASTSKLYGCCDQFILRLKNEINSGQPVNILNTGRSLAIDLVTTHLLQHNYDGTHEKELPRLSASAFVDSIIAVGRFFYLPPEVFKALTWTIRKIMPTDHIKTSSDMMDQFINLILANTKKGDATYAGRLMDTDISVGELRAQVKDLMLAGTDSTGTNIGYLVRALVMDQSKLTILEKELEENKKSANPVDIQSLPYLSGAVKESFRLSMASSGRLPRQMPPGGWTFKGHYFPPGVEVGCTAFVMGLDPDVFPEPEKFKPERWSTADDAHREQMHKQFFPFGVGSRMCIARNLATSNLHMLLEKLVESRVLHGAKMCQEELEWHEWFNVHIKGDKILLEWPEGLKC</sequence>
<reference evidence="9 10" key="1">
    <citation type="submission" date="2015-01" db="EMBL/GenBank/DDBJ databases">
        <title>The Genome Sequence of Exophiala xenobiotica CBS118157.</title>
        <authorList>
            <consortium name="The Broad Institute Genomics Platform"/>
            <person name="Cuomo C."/>
            <person name="de Hoog S."/>
            <person name="Gorbushina A."/>
            <person name="Stielow B."/>
            <person name="Teixiera M."/>
            <person name="Abouelleil A."/>
            <person name="Chapman S.B."/>
            <person name="Priest M."/>
            <person name="Young S.K."/>
            <person name="Wortman J."/>
            <person name="Nusbaum C."/>
            <person name="Birren B."/>
        </authorList>
    </citation>
    <scope>NUCLEOTIDE SEQUENCE [LARGE SCALE GENOMIC DNA]</scope>
    <source>
        <strain evidence="9 10">CBS 118157</strain>
    </source>
</reference>
<dbReference type="InterPro" id="IPR036396">
    <property type="entry name" value="Cyt_P450_sf"/>
</dbReference>
<keyword evidence="3 6" id="KW-0479">Metal-binding</keyword>
<dbReference type="PANTHER" id="PTHR24305:SF156">
    <property type="entry name" value="P450, PUTATIVE (EUROFUNG)-RELATED"/>
    <property type="match status" value="1"/>
</dbReference>
<evidence type="ECO:0000256" key="2">
    <source>
        <dbReference type="ARBA" id="ARBA00010617"/>
    </source>
</evidence>
<gene>
    <name evidence="9" type="ORF">PV05_11041</name>
</gene>
<dbReference type="InterPro" id="IPR050121">
    <property type="entry name" value="Cytochrome_P450_monoxygenase"/>
</dbReference>
<evidence type="ECO:0000313" key="9">
    <source>
        <dbReference type="EMBL" id="KIW49360.1"/>
    </source>
</evidence>
<protein>
    <recommendedName>
        <fullName evidence="11">Cytochrome P450</fullName>
    </recommendedName>
</protein>
<evidence type="ECO:0008006" key="11">
    <source>
        <dbReference type="Google" id="ProtNLM"/>
    </source>
</evidence>
<keyword evidence="6 7" id="KW-0349">Heme</keyword>
<dbReference type="InterPro" id="IPR002403">
    <property type="entry name" value="Cyt_P450_E_grp-IV"/>
</dbReference>
<feature type="binding site" description="axial binding residue" evidence="6">
    <location>
        <position position="435"/>
    </location>
    <ligand>
        <name>heme</name>
        <dbReference type="ChEBI" id="CHEBI:30413"/>
    </ligand>
    <ligandPart>
        <name>Fe</name>
        <dbReference type="ChEBI" id="CHEBI:18248"/>
    </ligandPart>
</feature>
<dbReference type="PRINTS" id="PR00465">
    <property type="entry name" value="EP450IV"/>
</dbReference>
<dbReference type="InterPro" id="IPR017972">
    <property type="entry name" value="Cyt_P450_CS"/>
</dbReference>
<keyword evidence="8" id="KW-0472">Membrane</keyword>
<evidence type="ECO:0000256" key="6">
    <source>
        <dbReference type="PIRSR" id="PIRSR602403-1"/>
    </source>
</evidence>
<evidence type="ECO:0000256" key="3">
    <source>
        <dbReference type="ARBA" id="ARBA00022723"/>
    </source>
</evidence>
<name>A0A0D2E3L6_9EURO</name>
<evidence type="ECO:0000256" key="7">
    <source>
        <dbReference type="RuleBase" id="RU000461"/>
    </source>
</evidence>
<keyword evidence="10" id="KW-1185">Reference proteome</keyword>
<feature type="transmembrane region" description="Helical" evidence="8">
    <location>
        <begin position="16"/>
        <end position="36"/>
    </location>
</feature>
<dbReference type="SUPFAM" id="SSF48264">
    <property type="entry name" value="Cytochrome P450"/>
    <property type="match status" value="1"/>
</dbReference>
<comment type="cofactor">
    <cofactor evidence="1 6">
        <name>heme</name>
        <dbReference type="ChEBI" id="CHEBI:30413"/>
    </cofactor>
</comment>
<dbReference type="InterPro" id="IPR001128">
    <property type="entry name" value="Cyt_P450"/>
</dbReference>
<keyword evidence="7" id="KW-0503">Monooxygenase</keyword>
<comment type="similarity">
    <text evidence="2 7">Belongs to the cytochrome P450 family.</text>
</comment>
<dbReference type="CDD" id="cd11062">
    <property type="entry name" value="CYP58-like"/>
    <property type="match status" value="1"/>
</dbReference>
<dbReference type="OrthoDB" id="3945418at2759"/>
<dbReference type="GO" id="GO:0004497">
    <property type="term" value="F:monooxygenase activity"/>
    <property type="evidence" value="ECO:0007669"/>
    <property type="project" value="UniProtKB-KW"/>
</dbReference>
<dbReference type="GO" id="GO:0016705">
    <property type="term" value="F:oxidoreductase activity, acting on paired donors, with incorporation or reduction of molecular oxygen"/>
    <property type="evidence" value="ECO:0007669"/>
    <property type="project" value="InterPro"/>
</dbReference>
<accession>A0A0D2E3L6</accession>
<dbReference type="AlphaFoldDB" id="A0A0D2E3L6"/>
<evidence type="ECO:0000256" key="4">
    <source>
        <dbReference type="ARBA" id="ARBA00023002"/>
    </source>
</evidence>
<keyword evidence="4 7" id="KW-0560">Oxidoreductase</keyword>